<accession>A0A1A9W419</accession>
<proteinExistence type="predicted"/>
<dbReference type="AlphaFoldDB" id="A0A1A9W419"/>
<protein>
    <submittedName>
        <fullName evidence="1">Uncharacterized protein</fullName>
    </submittedName>
</protein>
<dbReference type="EnsemblMetazoa" id="GBRI005579-RA">
    <property type="protein sequence ID" value="GBRI005579-PA"/>
    <property type="gene ID" value="GBRI005579"/>
</dbReference>
<name>A0A1A9W419_9MUSC</name>
<reference evidence="2" key="1">
    <citation type="submission" date="2014-03" db="EMBL/GenBank/DDBJ databases">
        <authorList>
            <person name="Aksoy S."/>
            <person name="Warren W."/>
            <person name="Wilson R.K."/>
        </authorList>
    </citation>
    <scope>NUCLEOTIDE SEQUENCE [LARGE SCALE GENOMIC DNA]</scope>
    <source>
        <strain evidence="2">IAEA</strain>
    </source>
</reference>
<evidence type="ECO:0000313" key="2">
    <source>
        <dbReference type="Proteomes" id="UP000091820"/>
    </source>
</evidence>
<reference evidence="1" key="2">
    <citation type="submission" date="2020-05" db="UniProtKB">
        <authorList>
            <consortium name="EnsemblMetazoa"/>
        </authorList>
    </citation>
    <scope>IDENTIFICATION</scope>
    <source>
        <strain evidence="1">IAEA</strain>
    </source>
</reference>
<dbReference type="VEuPathDB" id="VectorBase:GBRI005579"/>
<sequence length="75" mass="8620">MVSGIIGFSGFGEIFNDSTIPRIRLMVFLAKVVVLMFHDVRPLMVLDKYVAEVVVFIILDVIDIIRDIMQKDDYE</sequence>
<evidence type="ECO:0000313" key="1">
    <source>
        <dbReference type="EnsemblMetazoa" id="GBRI005579-PA"/>
    </source>
</evidence>
<keyword evidence="2" id="KW-1185">Reference proteome</keyword>
<dbReference type="Proteomes" id="UP000091820">
    <property type="component" value="Unassembled WGS sequence"/>
</dbReference>
<organism evidence="1 2">
    <name type="scientific">Glossina brevipalpis</name>
    <dbReference type="NCBI Taxonomy" id="37001"/>
    <lineage>
        <taxon>Eukaryota</taxon>
        <taxon>Metazoa</taxon>
        <taxon>Ecdysozoa</taxon>
        <taxon>Arthropoda</taxon>
        <taxon>Hexapoda</taxon>
        <taxon>Insecta</taxon>
        <taxon>Pterygota</taxon>
        <taxon>Neoptera</taxon>
        <taxon>Endopterygota</taxon>
        <taxon>Diptera</taxon>
        <taxon>Brachycera</taxon>
        <taxon>Muscomorpha</taxon>
        <taxon>Hippoboscoidea</taxon>
        <taxon>Glossinidae</taxon>
        <taxon>Glossina</taxon>
    </lineage>
</organism>